<comment type="caution">
    <text evidence="3">The sequence shown here is derived from an EMBL/GenBank/DDBJ whole genome shotgun (WGS) entry which is preliminary data.</text>
</comment>
<evidence type="ECO:0000256" key="1">
    <source>
        <dbReference type="SAM" id="MobiDB-lite"/>
    </source>
</evidence>
<protein>
    <submittedName>
        <fullName evidence="3">Uncharacterized protein</fullName>
    </submittedName>
</protein>
<reference evidence="3 4" key="1">
    <citation type="submission" date="2024-01" db="EMBL/GenBank/DDBJ databases">
        <title>Genome assemblies of Stephania.</title>
        <authorList>
            <person name="Yang L."/>
        </authorList>
    </citation>
    <scope>NUCLEOTIDE SEQUENCE [LARGE SCALE GENOMIC DNA]</scope>
    <source>
        <strain evidence="3">JXDWG</strain>
        <tissue evidence="3">Leaf</tissue>
    </source>
</reference>
<evidence type="ECO:0000256" key="2">
    <source>
        <dbReference type="SAM" id="Phobius"/>
    </source>
</evidence>
<feature type="region of interest" description="Disordered" evidence="1">
    <location>
        <begin position="177"/>
        <end position="196"/>
    </location>
</feature>
<sequence length="470" mass="51691">MIRFHAGAEHPCTLIYITKHWGAPNFIVWGVPLVLLYFNRFSELMLHKPGQGPFLALLAVLLSPLVGLCGFVECQPPKVVNIAAVFSFDSVIGRSAKTAIEAAIYDINSDPSILKGIRLNTIIKNSKCSVFNGAVEDHIQGSINISLVPNFNHIMEGEYMEYQTLNVLFGLVEGSSRVSSSSDTARGRGGATDKLTNNSASSISSVLQFVDIMVEETEFGGKISEIARESVVQCLEDERERECRRRRELEMLVPPQDQVMLFELVNVVAVDNDDDCGNIINILTVATKRIIFVGLQLIIGLKSLVGKNGMTVLVIKELIEMACVKELQNQEVIQSMSCMNVDTDPNSDSSSPVPIIGVYVTGATLKDVVTLSSLHTQFSNTSYSCCGYKLPVDLTSSMPITLDQLSKLTGTTLICVCMAFLMPSLGLTSYSECFLLQHRFKTDVFKAARTTGYVHFDTSPRENHYIVHPV</sequence>
<dbReference type="Proteomes" id="UP001419268">
    <property type="component" value="Unassembled WGS sequence"/>
</dbReference>
<keyword evidence="2" id="KW-1133">Transmembrane helix</keyword>
<keyword evidence="4" id="KW-1185">Reference proteome</keyword>
<evidence type="ECO:0000313" key="3">
    <source>
        <dbReference type="EMBL" id="KAK9140995.1"/>
    </source>
</evidence>
<keyword evidence="2" id="KW-0812">Transmembrane</keyword>
<name>A0AAP0PH97_9MAGN</name>
<feature type="transmembrane region" description="Helical" evidence="2">
    <location>
        <begin position="26"/>
        <end position="42"/>
    </location>
</feature>
<gene>
    <name evidence="3" type="ORF">Scep_010676</name>
</gene>
<dbReference type="InterPro" id="IPR028082">
    <property type="entry name" value="Peripla_BP_I"/>
</dbReference>
<organism evidence="3 4">
    <name type="scientific">Stephania cephalantha</name>
    <dbReference type="NCBI Taxonomy" id="152367"/>
    <lineage>
        <taxon>Eukaryota</taxon>
        <taxon>Viridiplantae</taxon>
        <taxon>Streptophyta</taxon>
        <taxon>Embryophyta</taxon>
        <taxon>Tracheophyta</taxon>
        <taxon>Spermatophyta</taxon>
        <taxon>Magnoliopsida</taxon>
        <taxon>Ranunculales</taxon>
        <taxon>Menispermaceae</taxon>
        <taxon>Menispermoideae</taxon>
        <taxon>Cissampelideae</taxon>
        <taxon>Stephania</taxon>
    </lineage>
</organism>
<dbReference type="SUPFAM" id="SSF53822">
    <property type="entry name" value="Periplasmic binding protein-like I"/>
    <property type="match status" value="1"/>
</dbReference>
<evidence type="ECO:0000313" key="4">
    <source>
        <dbReference type="Proteomes" id="UP001419268"/>
    </source>
</evidence>
<dbReference type="Gene3D" id="3.40.50.2300">
    <property type="match status" value="1"/>
</dbReference>
<keyword evidence="2" id="KW-0472">Membrane</keyword>
<dbReference type="AlphaFoldDB" id="A0AAP0PH97"/>
<feature type="transmembrane region" description="Helical" evidence="2">
    <location>
        <begin position="54"/>
        <end position="73"/>
    </location>
</feature>
<accession>A0AAP0PH97</accession>
<proteinExistence type="predicted"/>
<dbReference type="EMBL" id="JBBNAG010000004">
    <property type="protein sequence ID" value="KAK9140995.1"/>
    <property type="molecule type" value="Genomic_DNA"/>
</dbReference>